<comment type="subunit">
    <text evidence="3">Heterodimer of a catalytic heavy chain and a regulatory light chain.</text>
</comment>
<keyword evidence="4 8" id="KW-0436">Ligase</keyword>
<dbReference type="Pfam" id="PF03074">
    <property type="entry name" value="GCS"/>
    <property type="match status" value="1"/>
</dbReference>
<keyword evidence="5 8" id="KW-0317">Glutathione biosynthesis</keyword>
<dbReference type="SUPFAM" id="SSF55931">
    <property type="entry name" value="Glutamine synthetase/guanido kinase"/>
    <property type="match status" value="1"/>
</dbReference>
<dbReference type="GO" id="GO:0043066">
    <property type="term" value="P:negative regulation of apoptotic process"/>
    <property type="evidence" value="ECO:0007669"/>
    <property type="project" value="UniProtKB-ARBA"/>
</dbReference>
<dbReference type="GO" id="GO:0004357">
    <property type="term" value="F:glutamate-cysteine ligase activity"/>
    <property type="evidence" value="ECO:0007669"/>
    <property type="project" value="UniProtKB-UniRule"/>
</dbReference>
<evidence type="ECO:0000256" key="5">
    <source>
        <dbReference type="ARBA" id="ARBA00022684"/>
    </source>
</evidence>
<dbReference type="GO" id="GO:0017109">
    <property type="term" value="C:glutamate-cysteine ligase complex"/>
    <property type="evidence" value="ECO:0007669"/>
    <property type="project" value="TreeGrafter"/>
</dbReference>
<dbReference type="OrthoDB" id="7939818at2759"/>
<dbReference type="Gene3D" id="3.30.590.50">
    <property type="match status" value="2"/>
</dbReference>
<dbReference type="EMBL" id="JAFBMS010000020">
    <property type="protein sequence ID" value="KAG9344203.1"/>
    <property type="molecule type" value="Genomic_DNA"/>
</dbReference>
<dbReference type="InterPro" id="IPR014746">
    <property type="entry name" value="Gln_synth/guanido_kin_cat_dom"/>
</dbReference>
<dbReference type="PANTHER" id="PTHR11164:SF0">
    <property type="entry name" value="GLUTAMATE--CYSTEINE LIGASE CATALYTIC SUBUNIT"/>
    <property type="match status" value="1"/>
</dbReference>
<evidence type="ECO:0000256" key="6">
    <source>
        <dbReference type="ARBA" id="ARBA00022741"/>
    </source>
</evidence>
<evidence type="ECO:0000256" key="8">
    <source>
        <dbReference type="RuleBase" id="RU367135"/>
    </source>
</evidence>
<comment type="caution">
    <text evidence="9">The sequence shown here is derived from an EMBL/GenBank/DDBJ whole genome shotgun (WGS) entry which is preliminary data.</text>
</comment>
<protein>
    <recommendedName>
        <fullName evidence="8">Glutamate--cysteine ligase</fullName>
        <ecNumber evidence="8">6.3.2.2</ecNumber>
    </recommendedName>
    <alternativeName>
        <fullName evidence="8">Gamma-ECS</fullName>
    </alternativeName>
    <alternativeName>
        <fullName evidence="8">Gamma-glutamylcysteine synthetase</fullName>
    </alternativeName>
</protein>
<evidence type="ECO:0000313" key="10">
    <source>
        <dbReference type="Proteomes" id="UP000824540"/>
    </source>
</evidence>
<comment type="similarity">
    <text evidence="2 8">Belongs to the glutamate--cysteine ligase type 3 family.</text>
</comment>
<dbReference type="GO" id="GO:0005524">
    <property type="term" value="F:ATP binding"/>
    <property type="evidence" value="ECO:0007669"/>
    <property type="project" value="UniProtKB-UniRule"/>
</dbReference>
<dbReference type="AlphaFoldDB" id="A0A8T2NTD3"/>
<proteinExistence type="inferred from homology"/>
<dbReference type="FunFam" id="3.30.590.50:FF:000002">
    <property type="entry name" value="Glutamate--cysteine ligase catalytic subunit"/>
    <property type="match status" value="1"/>
</dbReference>
<comment type="catalytic activity">
    <reaction evidence="8">
        <text>L-cysteine + L-glutamate + ATP = gamma-L-glutamyl-L-cysteine + ADP + phosphate + H(+)</text>
        <dbReference type="Rhea" id="RHEA:13285"/>
        <dbReference type="ChEBI" id="CHEBI:15378"/>
        <dbReference type="ChEBI" id="CHEBI:29985"/>
        <dbReference type="ChEBI" id="CHEBI:30616"/>
        <dbReference type="ChEBI" id="CHEBI:35235"/>
        <dbReference type="ChEBI" id="CHEBI:43474"/>
        <dbReference type="ChEBI" id="CHEBI:58173"/>
        <dbReference type="ChEBI" id="CHEBI:456216"/>
        <dbReference type="EC" id="6.3.2.2"/>
    </reaction>
</comment>
<name>A0A8T2NTD3_9TELE</name>
<dbReference type="FunFam" id="3.30.590.50:FF:000001">
    <property type="entry name" value="Glutamate-cysteine ligase Gcs1"/>
    <property type="match status" value="1"/>
</dbReference>
<dbReference type="FunFam" id="1.10.8.960:FF:000001">
    <property type="entry name" value="Glutamate--cysteine ligase catalytic subunit"/>
    <property type="match status" value="1"/>
</dbReference>
<evidence type="ECO:0000256" key="7">
    <source>
        <dbReference type="ARBA" id="ARBA00022840"/>
    </source>
</evidence>
<dbReference type="Gene3D" id="1.10.8.960">
    <property type="match status" value="1"/>
</dbReference>
<keyword evidence="6 8" id="KW-0547">Nucleotide-binding</keyword>
<dbReference type="InterPro" id="IPR004308">
    <property type="entry name" value="GCS"/>
</dbReference>
<dbReference type="EC" id="6.3.2.2" evidence="8"/>
<dbReference type="PANTHER" id="PTHR11164">
    <property type="entry name" value="GLUTAMATE CYSTEINE LIGASE"/>
    <property type="match status" value="1"/>
</dbReference>
<reference evidence="9" key="1">
    <citation type="thesis" date="2021" institute="BYU ScholarsArchive" country="Provo, UT, USA">
        <title>Applications of and Algorithms for Genome Assembly and Genomic Analyses with an Emphasis on Marine Teleosts.</title>
        <authorList>
            <person name="Pickett B.D."/>
        </authorList>
    </citation>
    <scope>NUCLEOTIDE SEQUENCE</scope>
    <source>
        <strain evidence="9">HI-2016</strain>
    </source>
</reference>
<sequence>MGLLSQGSPLNWEETKKYADHVRKHGIIQFLNIYNKVKDRQKDVLKWGDEVEYMLVAMDEKNEKVRLVLNGGEVLETLQDKGEKTNPNHPTLWRPEYGSYMIEGTPGQPYGGTMSEFNTVEDNMGKRRKEASSVLREHETLCTITSFPRLGCSFFTLPECSPTPVEKGVSKSLFFPDEAINRHPRFSTLTRNIRHRRGEKVVINVPIFKDTNTLSPFVETFPTDDGEAARAALPDHIYMDAMGFGMGNCCLQVTFQACSISEARYLYDQLATICPIVMALSAASPFYRGYVSDIDCRWGVISASVDDRTREERGIDKLLAQHIAHLFIRDPLSLFEEKIHLDDENESDHFENLQSTNWQTMRFKPPPPNSDIGWRVEFRPMEVQLTDFENSAYVVFVVLLTRVILSYKLDFLIPLSKVDDNMKVAQKRNAVQEGMFYFRKDIFKGCSPVLDGSTATPNGLDSDTAEYTLMSIDTIINGKEGVFQGLIPILNCYLENMEVDVDTRCTILNYLKLIKKRASGELMTMARWMREFVAQHPQYKQDSVITDKINYDMLRKCDRIAKGELGCPELLGEPINRNK</sequence>
<evidence type="ECO:0000256" key="2">
    <source>
        <dbReference type="ARBA" id="ARBA00008100"/>
    </source>
</evidence>
<gene>
    <name evidence="9" type="ORF">JZ751_010872</name>
</gene>
<keyword evidence="10" id="KW-1185">Reference proteome</keyword>
<evidence type="ECO:0000313" key="9">
    <source>
        <dbReference type="EMBL" id="KAG9344203.1"/>
    </source>
</evidence>
<evidence type="ECO:0000256" key="3">
    <source>
        <dbReference type="ARBA" id="ARBA00011532"/>
    </source>
</evidence>
<evidence type="ECO:0000256" key="4">
    <source>
        <dbReference type="ARBA" id="ARBA00022598"/>
    </source>
</evidence>
<organism evidence="9 10">
    <name type="scientific">Albula glossodonta</name>
    <name type="common">roundjaw bonefish</name>
    <dbReference type="NCBI Taxonomy" id="121402"/>
    <lineage>
        <taxon>Eukaryota</taxon>
        <taxon>Metazoa</taxon>
        <taxon>Chordata</taxon>
        <taxon>Craniata</taxon>
        <taxon>Vertebrata</taxon>
        <taxon>Euteleostomi</taxon>
        <taxon>Actinopterygii</taxon>
        <taxon>Neopterygii</taxon>
        <taxon>Teleostei</taxon>
        <taxon>Albuliformes</taxon>
        <taxon>Albulidae</taxon>
        <taxon>Albula</taxon>
    </lineage>
</organism>
<evidence type="ECO:0000256" key="1">
    <source>
        <dbReference type="ARBA" id="ARBA00005006"/>
    </source>
</evidence>
<accession>A0A8T2NTD3</accession>
<comment type="pathway">
    <text evidence="1 8">Sulfur metabolism; glutathione biosynthesis; glutathione from L-cysteine and L-glutamate: step 1/2.</text>
</comment>
<dbReference type="Proteomes" id="UP000824540">
    <property type="component" value="Unassembled WGS sequence"/>
</dbReference>
<dbReference type="GO" id="GO:0006750">
    <property type="term" value="P:glutathione biosynthetic process"/>
    <property type="evidence" value="ECO:0007669"/>
    <property type="project" value="UniProtKB-UniRule"/>
</dbReference>
<keyword evidence="7 8" id="KW-0067">ATP-binding</keyword>